<dbReference type="Gene3D" id="1.20.1560.10">
    <property type="entry name" value="ABC transporter type 1, transmembrane domain"/>
    <property type="match status" value="1"/>
</dbReference>
<evidence type="ECO:0000313" key="13">
    <source>
        <dbReference type="Proteomes" id="UP000001596"/>
    </source>
</evidence>
<dbReference type="InterPro" id="IPR027417">
    <property type="entry name" value="P-loop_NTPase"/>
</dbReference>
<evidence type="ECO:0000256" key="7">
    <source>
        <dbReference type="ARBA" id="ARBA00023136"/>
    </source>
</evidence>
<keyword evidence="5" id="KW-0067">ATP-binding</keyword>
<name>B9K382_ALLAM</name>
<dbReference type="InterPro" id="IPR003593">
    <property type="entry name" value="AAA+_ATPase"/>
</dbReference>
<dbReference type="InterPro" id="IPR017871">
    <property type="entry name" value="ABC_transporter-like_CS"/>
</dbReference>
<feature type="transmembrane region" description="Helical" evidence="9">
    <location>
        <begin position="192"/>
        <end position="211"/>
    </location>
</feature>
<evidence type="ECO:0000256" key="6">
    <source>
        <dbReference type="ARBA" id="ARBA00022989"/>
    </source>
</evidence>
<reference evidence="12 13" key="1">
    <citation type="journal article" date="2009" name="J. Bacteriol.">
        <title>Genome sequences of three Agrobacterium biovars help elucidate the evolution of multichromosome genomes in bacteria.</title>
        <authorList>
            <person name="Slater S.C."/>
            <person name="Goldman B.S."/>
            <person name="Goodner B."/>
            <person name="Setubal J.C."/>
            <person name="Farrand S.K."/>
            <person name="Nester E.W."/>
            <person name="Burr T.J."/>
            <person name="Banta L."/>
            <person name="Dickerman A.W."/>
            <person name="Paulsen I."/>
            <person name="Otten L."/>
            <person name="Suen G."/>
            <person name="Welch R."/>
            <person name="Almeida N.F."/>
            <person name="Arnold F."/>
            <person name="Burton O.T."/>
            <person name="Du Z."/>
            <person name="Ewing A."/>
            <person name="Godsy E."/>
            <person name="Heisel S."/>
            <person name="Houmiel K.L."/>
            <person name="Jhaveri J."/>
            <person name="Lu J."/>
            <person name="Miller N.M."/>
            <person name="Norton S."/>
            <person name="Chen Q."/>
            <person name="Phoolcharoen W."/>
            <person name="Ohlin V."/>
            <person name="Ondrusek D."/>
            <person name="Pride N."/>
            <person name="Stricklin S.L."/>
            <person name="Sun J."/>
            <person name="Wheeler C."/>
            <person name="Wilson L."/>
            <person name="Zhu H."/>
            <person name="Wood D.W."/>
        </authorList>
    </citation>
    <scope>NUCLEOTIDE SEQUENCE [LARGE SCALE GENOMIC DNA]</scope>
    <source>
        <strain evidence="13">S4 / ATCC BAA-846</strain>
        <plasmid evidence="12 13">pAtS4b</plasmid>
    </source>
</reference>
<dbReference type="InterPro" id="IPR036640">
    <property type="entry name" value="ABC1_TM_sf"/>
</dbReference>
<keyword evidence="4" id="KW-0547">Nucleotide-binding</keyword>
<dbReference type="PANTHER" id="PTHR24221">
    <property type="entry name" value="ATP-BINDING CASSETTE SUB-FAMILY B"/>
    <property type="match status" value="1"/>
</dbReference>
<dbReference type="GO" id="GO:0140359">
    <property type="term" value="F:ABC-type transporter activity"/>
    <property type="evidence" value="ECO:0007669"/>
    <property type="project" value="InterPro"/>
</dbReference>
<dbReference type="RefSeq" id="WP_012655090.1">
    <property type="nucleotide sequence ID" value="NC_011991.1"/>
</dbReference>
<keyword evidence="3 9" id="KW-0812">Transmembrane</keyword>
<dbReference type="HOGENOM" id="CLU_000604_62_5_5"/>
<keyword evidence="13" id="KW-1185">Reference proteome</keyword>
<organism evidence="12 13">
    <name type="scientific">Allorhizobium ampelinum (strain ATCC BAA-846 / DSM 112012 / S4)</name>
    <name type="common">Agrobacterium vitis (strain S4)</name>
    <dbReference type="NCBI Taxonomy" id="311402"/>
    <lineage>
        <taxon>Bacteria</taxon>
        <taxon>Pseudomonadati</taxon>
        <taxon>Pseudomonadota</taxon>
        <taxon>Alphaproteobacteria</taxon>
        <taxon>Hyphomicrobiales</taxon>
        <taxon>Rhizobiaceae</taxon>
        <taxon>Rhizobium/Agrobacterium group</taxon>
        <taxon>Allorhizobium</taxon>
        <taxon>Allorhizobium ampelinum</taxon>
    </lineage>
</organism>
<feature type="transmembrane region" description="Helical" evidence="9">
    <location>
        <begin position="164"/>
        <end position="186"/>
    </location>
</feature>
<dbReference type="SUPFAM" id="SSF52540">
    <property type="entry name" value="P-loop containing nucleoside triphosphate hydrolases"/>
    <property type="match status" value="1"/>
</dbReference>
<keyword evidence="12" id="KW-0614">Plasmid</keyword>
<evidence type="ECO:0000259" key="11">
    <source>
        <dbReference type="PROSITE" id="PS50929"/>
    </source>
</evidence>
<dbReference type="Gene3D" id="3.40.50.300">
    <property type="entry name" value="P-loop containing nucleotide triphosphate hydrolases"/>
    <property type="match status" value="1"/>
</dbReference>
<keyword evidence="6 9" id="KW-1133">Transmembrane helix</keyword>
<sequence>MSSEVSSEGLFGRLINWLQQLVAITPAVENIVLPDRIGKFYCFFLIQAWRPLLWLLAIGTAVATADAIIPVAISHFVQLLGENSTSFPTSTVAVIVLFMLAHPLLTSAQRLIVNHSISANIATLVRWQSHSYIARQPISFFNSDLTGKLANRVLQTGPALRDTIVTVVTSVWYIVIFIATTIFFLAQADVRLIVPTLIWVISYLLLLRVFLPRMNRHSRDMSSMRSLVSGRLVDSYSNIQTVKLYSHDGSENSYIKHGLVTHNEANQKLLAQNSFFGTALSFINGTLISSTLALSLWLSKNHAVEPSQFAMILPLVWHIANTSTAITQQMSSIFENFGVVQEGMRSITAPFPPEDGSCSEELRVHEPTVVFQNVTFRYPRSSAAVVSLNFSINSHERVAIVGSSGAGKSTIIGLLLRLYEADQGTVSICGQDIRSVSVRSLRASIAVVSQETSILNRSVFDNISFGMPHTSASEVVEAATMAGAHEFIRQLRDKDGRVGYAAHAGERGVKFSGGQRQRIAIARALLKNSPIIVLDEATSALDSESEFELKKRLEPLLRHKTVIAIAHRLGTIKDFDRIIVLEGGRIVEMGSHEQLLRSEGRYALLWNRQIEGISN</sequence>
<dbReference type="AlphaFoldDB" id="B9K382"/>
<feature type="transmembrane region" description="Helical" evidence="9">
    <location>
        <begin position="85"/>
        <end position="105"/>
    </location>
</feature>
<evidence type="ECO:0000313" key="12">
    <source>
        <dbReference type="EMBL" id="ACM39330.1"/>
    </source>
</evidence>
<dbReference type="Pfam" id="PF00664">
    <property type="entry name" value="ABC_membrane"/>
    <property type="match status" value="1"/>
</dbReference>
<dbReference type="GO" id="GO:0016887">
    <property type="term" value="F:ATP hydrolysis activity"/>
    <property type="evidence" value="ECO:0007669"/>
    <property type="project" value="InterPro"/>
</dbReference>
<dbReference type="InterPro" id="IPR003439">
    <property type="entry name" value="ABC_transporter-like_ATP-bd"/>
</dbReference>
<geneLocation type="plasmid" evidence="12 13">
    <name>pAtS4b</name>
</geneLocation>
<feature type="domain" description="ABC transporter" evidence="10">
    <location>
        <begin position="369"/>
        <end position="608"/>
    </location>
</feature>
<evidence type="ECO:0000256" key="2">
    <source>
        <dbReference type="ARBA" id="ARBA00005417"/>
    </source>
</evidence>
<dbReference type="PROSITE" id="PS00211">
    <property type="entry name" value="ABC_TRANSPORTER_1"/>
    <property type="match status" value="1"/>
</dbReference>
<gene>
    <name evidence="12" type="ordered locus">Avi_9610</name>
</gene>
<dbReference type="InterPro" id="IPR011527">
    <property type="entry name" value="ABC1_TM_dom"/>
</dbReference>
<proteinExistence type="inferred from homology"/>
<dbReference type="PANTHER" id="PTHR24221:SF203">
    <property type="entry name" value="ATP-BINDING_PERMEASE FUSION ABC TRANSPORTER-RELATED"/>
    <property type="match status" value="1"/>
</dbReference>
<comment type="subcellular location">
    <subcellularLocation>
        <location evidence="1">Cell membrane</location>
        <topology evidence="1">Multi-pass membrane protein</topology>
    </subcellularLocation>
</comment>
<dbReference type="InterPro" id="IPR039421">
    <property type="entry name" value="Type_1_exporter"/>
</dbReference>
<dbReference type="GO" id="GO:0005524">
    <property type="term" value="F:ATP binding"/>
    <property type="evidence" value="ECO:0007669"/>
    <property type="project" value="UniProtKB-KW"/>
</dbReference>
<keyword evidence="7 9" id="KW-0472">Membrane</keyword>
<dbReference type="GO" id="GO:0005886">
    <property type="term" value="C:plasma membrane"/>
    <property type="evidence" value="ECO:0007669"/>
    <property type="project" value="UniProtKB-SubCell"/>
</dbReference>
<feature type="transmembrane region" description="Helical" evidence="9">
    <location>
        <begin position="275"/>
        <end position="298"/>
    </location>
</feature>
<dbReference type="SUPFAM" id="SSF90123">
    <property type="entry name" value="ABC transporter transmembrane region"/>
    <property type="match status" value="1"/>
</dbReference>
<dbReference type="EMBL" id="CP000635">
    <property type="protein sequence ID" value="ACM39330.1"/>
    <property type="molecule type" value="Genomic_DNA"/>
</dbReference>
<comment type="function">
    <text evidence="8">Part of an ABC transporter complex. Transmembrane domains (TMD) form a pore in the inner membrane and the ATP-binding domain (NBD) is responsible for energy generation.</text>
</comment>
<evidence type="ECO:0000256" key="5">
    <source>
        <dbReference type="ARBA" id="ARBA00022840"/>
    </source>
</evidence>
<comment type="similarity">
    <text evidence="2">Belongs to the ABC transporter superfamily.</text>
</comment>
<evidence type="ECO:0000259" key="10">
    <source>
        <dbReference type="PROSITE" id="PS50893"/>
    </source>
</evidence>
<evidence type="ECO:0000256" key="8">
    <source>
        <dbReference type="ARBA" id="ARBA00024725"/>
    </source>
</evidence>
<dbReference type="KEGG" id="avi:Avi_9610"/>
<evidence type="ECO:0000256" key="1">
    <source>
        <dbReference type="ARBA" id="ARBA00004651"/>
    </source>
</evidence>
<dbReference type="Pfam" id="PF00005">
    <property type="entry name" value="ABC_tran"/>
    <property type="match status" value="1"/>
</dbReference>
<protein>
    <submittedName>
        <fullName evidence="12">ABC transporter nucleotide binding/ATPase protein</fullName>
    </submittedName>
</protein>
<evidence type="ECO:0000256" key="4">
    <source>
        <dbReference type="ARBA" id="ARBA00022741"/>
    </source>
</evidence>
<evidence type="ECO:0000256" key="9">
    <source>
        <dbReference type="SAM" id="Phobius"/>
    </source>
</evidence>
<dbReference type="PROSITE" id="PS50893">
    <property type="entry name" value="ABC_TRANSPORTER_2"/>
    <property type="match status" value="1"/>
</dbReference>
<feature type="transmembrane region" description="Helical" evidence="9">
    <location>
        <begin position="52"/>
        <end position="73"/>
    </location>
</feature>
<dbReference type="PROSITE" id="PS50929">
    <property type="entry name" value="ABC_TM1F"/>
    <property type="match status" value="1"/>
</dbReference>
<dbReference type="Proteomes" id="UP000001596">
    <property type="component" value="Plasmid pAtS4b"/>
</dbReference>
<dbReference type="GO" id="GO:0034040">
    <property type="term" value="F:ATPase-coupled lipid transmembrane transporter activity"/>
    <property type="evidence" value="ECO:0007669"/>
    <property type="project" value="TreeGrafter"/>
</dbReference>
<feature type="domain" description="ABC transmembrane type-1" evidence="11">
    <location>
        <begin position="53"/>
        <end position="335"/>
    </location>
</feature>
<dbReference type="SMART" id="SM00382">
    <property type="entry name" value="AAA"/>
    <property type="match status" value="1"/>
</dbReference>
<dbReference type="FunFam" id="3.40.50.300:FF:000218">
    <property type="entry name" value="Multidrug ABC transporter ATP-binding protein"/>
    <property type="match status" value="1"/>
</dbReference>
<evidence type="ECO:0000256" key="3">
    <source>
        <dbReference type="ARBA" id="ARBA00022692"/>
    </source>
</evidence>
<accession>B9K382</accession>